<evidence type="ECO:0000313" key="2">
    <source>
        <dbReference type="EMBL" id="SMG44050.1"/>
    </source>
</evidence>
<protein>
    <submittedName>
        <fullName evidence="2">Uncharacterized protein</fullName>
    </submittedName>
</protein>
<dbReference type="AlphaFoldDB" id="A0A1X7KS59"/>
<keyword evidence="3" id="KW-1185">Reference proteome</keyword>
<keyword evidence="1" id="KW-0175">Coiled coil</keyword>
<proteinExistence type="predicted"/>
<dbReference type="EMBL" id="FXBB01000035">
    <property type="protein sequence ID" value="SMG44050.1"/>
    <property type="molecule type" value="Genomic_DNA"/>
</dbReference>
<feature type="coiled-coil region" evidence="1">
    <location>
        <begin position="7"/>
        <end position="41"/>
    </location>
</feature>
<reference evidence="3" key="1">
    <citation type="submission" date="2017-04" db="EMBL/GenBank/DDBJ databases">
        <authorList>
            <person name="Varghese N."/>
            <person name="Submissions S."/>
        </authorList>
    </citation>
    <scope>NUCLEOTIDE SEQUENCE [LARGE SCALE GENOMIC DNA]</scope>
    <source>
        <strain evidence="3">USBA 82</strain>
    </source>
</reference>
<dbReference type="Proteomes" id="UP000193355">
    <property type="component" value="Unassembled WGS sequence"/>
</dbReference>
<evidence type="ECO:0000256" key="1">
    <source>
        <dbReference type="SAM" id="Coils"/>
    </source>
</evidence>
<dbReference type="RefSeq" id="WP_159448329.1">
    <property type="nucleotide sequence ID" value="NZ_FXBB01000035.1"/>
</dbReference>
<name>A0A1X7KS59_9BACT</name>
<organism evidence="2 3">
    <name type="scientific">Dethiosulfovibrio salsuginis</name>
    <dbReference type="NCBI Taxonomy" id="561720"/>
    <lineage>
        <taxon>Bacteria</taxon>
        <taxon>Thermotogati</taxon>
        <taxon>Synergistota</taxon>
        <taxon>Synergistia</taxon>
        <taxon>Synergistales</taxon>
        <taxon>Dethiosulfovibrionaceae</taxon>
        <taxon>Dethiosulfovibrio</taxon>
    </lineage>
</organism>
<accession>A0A1X7KS59</accession>
<feature type="non-terminal residue" evidence="2">
    <location>
        <position position="1"/>
    </location>
</feature>
<evidence type="ECO:0000313" key="3">
    <source>
        <dbReference type="Proteomes" id="UP000193355"/>
    </source>
</evidence>
<sequence length="155" mass="17105">AELEVRVSDLTSSLEITQQQLESLEEELKSVREEAAQDASVDFFRELNAPTWGGLLDQLYASEGRIAKLRSEGAIPQELESTATTVRMVVRFLKKSGLKEIVPVGTKLTLSLNDIDGYIYEGSQFGDGEAKDVLVQSPGWSYRGEVVSRPLVKEA</sequence>
<gene>
    <name evidence="2" type="ORF">SAMN06275492_1351</name>
</gene>